<sequence length="514" mass="60312">MKLSTNNLRELLKNFNRWWENKDWDKVDNELGEFDNSELKERPRLFFHLTNNFVSGSYGIVTVRGPRRVGKTTLIKLIIRHLIKERQINPSNIFYIPLDYEQFKVDNISLINLLEAIAESNNEEKYVFLDEVSMYRGWAQALKNAYDEGLIKNYKVRIIATGSHSMDLAEAASKLSDRQGEMAKMINLGGNLVMRPLRFSEVVKAIRKDINEFIANKKFRRPGYRFGILNSLRSGSIDDILRKFYDSYFVFLRESFENYLLHGGYPKAIDEYLKEGRISKNFYNNIADLLIKDSKVAGLDPTNLERLLEYLTGPMTVSNLMNPINLEVIGEDESGKPKRKINWKDYFNYLITTYSFFFGYRESEECKPNYEDMVKNYVLDPFLYHSIRSYFHNSDDPFEESRKMLKDNTFKGLLVESVVASHLLQSQYLFEHVTHVEYDKVLMYRKDDQGEIDFILCITKNNSKYKFYIESKYSSNPKTGKYSINDTVIVLTKDKLDKENNVVYIPVSIFLLLF</sequence>
<gene>
    <name evidence="2" type="ORF">ATY89_10800</name>
    <name evidence="3" type="ORF">ATZ20_02355</name>
</gene>
<dbReference type="Proteomes" id="UP000065473">
    <property type="component" value="Chromosome"/>
</dbReference>
<evidence type="ECO:0000259" key="1">
    <source>
        <dbReference type="SMART" id="SM00382"/>
    </source>
</evidence>
<reference evidence="4 5" key="1">
    <citation type="submission" date="2015-12" db="EMBL/GenBank/DDBJ databases">
        <title>A stable core within a dynamic pangenome in Sulfolobus acidocaldarius.</title>
        <authorList>
            <person name="Anderson R."/>
            <person name="Kouris A."/>
            <person name="Seward C."/>
            <person name="Campbell K."/>
            <person name="Whitaker R."/>
        </authorList>
    </citation>
    <scope>NUCLEOTIDE SEQUENCE [LARGE SCALE GENOMIC DNA]</scope>
    <source>
        <strain evidence="2 5">GG12-C01-09</strain>
        <strain evidence="3 4">NG05B_CO5_07</strain>
    </source>
</reference>
<dbReference type="Pfam" id="PF13635">
    <property type="entry name" value="DUF4143"/>
    <property type="match status" value="1"/>
</dbReference>
<dbReference type="SUPFAM" id="SSF52540">
    <property type="entry name" value="P-loop containing nucleoside triphosphate hydrolases"/>
    <property type="match status" value="1"/>
</dbReference>
<dbReference type="AlphaFoldDB" id="A0A0U3HJK6"/>
<dbReference type="PANTHER" id="PTHR33295">
    <property type="entry name" value="ATPASE"/>
    <property type="match status" value="1"/>
</dbReference>
<evidence type="ECO:0000313" key="4">
    <source>
        <dbReference type="Proteomes" id="UP000060043"/>
    </source>
</evidence>
<organism evidence="3 4">
    <name type="scientific">Sulfolobus acidocaldarius</name>
    <dbReference type="NCBI Taxonomy" id="2285"/>
    <lineage>
        <taxon>Archaea</taxon>
        <taxon>Thermoproteota</taxon>
        <taxon>Thermoprotei</taxon>
        <taxon>Sulfolobales</taxon>
        <taxon>Sulfolobaceae</taxon>
        <taxon>Sulfolobus</taxon>
    </lineage>
</organism>
<name>A0A0U3HJK6_9CREN</name>
<dbReference type="RefSeq" id="WP_011278273.1">
    <property type="nucleotide sequence ID" value="NZ_BHWZ01000003.1"/>
</dbReference>
<dbReference type="InterPro" id="IPR027417">
    <property type="entry name" value="P-loop_NTPase"/>
</dbReference>
<feature type="domain" description="AAA+ ATPase" evidence="1">
    <location>
        <begin position="57"/>
        <end position="181"/>
    </location>
</feature>
<evidence type="ECO:0000313" key="2">
    <source>
        <dbReference type="EMBL" id="ALU30380.1"/>
    </source>
</evidence>
<dbReference type="OrthoDB" id="371918at2157"/>
<dbReference type="Proteomes" id="UP000060043">
    <property type="component" value="Chromosome"/>
</dbReference>
<dbReference type="PANTHER" id="PTHR33295:SF18">
    <property type="entry name" value="AAA+ ATPASE DOMAIN-CONTAINING PROTEIN"/>
    <property type="match status" value="1"/>
</dbReference>
<dbReference type="SMART" id="SM00382">
    <property type="entry name" value="AAA"/>
    <property type="match status" value="1"/>
</dbReference>
<proteinExistence type="predicted"/>
<evidence type="ECO:0000313" key="5">
    <source>
        <dbReference type="Proteomes" id="UP000065473"/>
    </source>
</evidence>
<dbReference type="InterPro" id="IPR003593">
    <property type="entry name" value="AAA+_ATPase"/>
</dbReference>
<dbReference type="GeneID" id="14551944"/>
<dbReference type="EMBL" id="CP013694">
    <property type="protein sequence ID" value="ALU30380.1"/>
    <property type="molecule type" value="Genomic_DNA"/>
</dbReference>
<dbReference type="Pfam" id="PF13173">
    <property type="entry name" value="AAA_14"/>
    <property type="match status" value="1"/>
</dbReference>
<dbReference type="InterPro" id="IPR041682">
    <property type="entry name" value="AAA_14"/>
</dbReference>
<protein>
    <recommendedName>
        <fullName evidence="1">AAA+ ATPase domain-containing protein</fullName>
    </recommendedName>
</protein>
<dbReference type="OMA" id="HSMDLAE"/>
<accession>A0A0U3HJK6</accession>
<dbReference type="InterPro" id="IPR025420">
    <property type="entry name" value="DUF4143"/>
</dbReference>
<dbReference type="EMBL" id="CP013695">
    <property type="protein sequence ID" value="ALU31100.1"/>
    <property type="molecule type" value="Genomic_DNA"/>
</dbReference>
<evidence type="ECO:0000313" key="3">
    <source>
        <dbReference type="EMBL" id="ALU31100.1"/>
    </source>
</evidence>